<comment type="caution">
    <text evidence="7">The sequence shown here is derived from an EMBL/GenBank/DDBJ whole genome shotgun (WGS) entry which is preliminary data.</text>
</comment>
<evidence type="ECO:0000313" key="8">
    <source>
        <dbReference type="Proteomes" id="UP001209878"/>
    </source>
</evidence>
<evidence type="ECO:0000256" key="4">
    <source>
        <dbReference type="ARBA" id="ARBA00023136"/>
    </source>
</evidence>
<gene>
    <name evidence="7" type="ORF">NP493_99g02003</name>
</gene>
<dbReference type="AlphaFoldDB" id="A0AAD9UHI4"/>
<keyword evidence="8" id="KW-1185">Reference proteome</keyword>
<evidence type="ECO:0000256" key="2">
    <source>
        <dbReference type="ARBA" id="ARBA00022692"/>
    </source>
</evidence>
<evidence type="ECO:0000256" key="1">
    <source>
        <dbReference type="ARBA" id="ARBA00004141"/>
    </source>
</evidence>
<proteinExistence type="predicted"/>
<feature type="transmembrane region" description="Helical" evidence="5">
    <location>
        <begin position="7"/>
        <end position="26"/>
    </location>
</feature>
<dbReference type="Gene3D" id="1.20.1070.10">
    <property type="entry name" value="Rhodopsin 7-helix transmembrane proteins"/>
    <property type="match status" value="1"/>
</dbReference>
<organism evidence="7 8">
    <name type="scientific">Ridgeia piscesae</name>
    <name type="common">Tubeworm</name>
    <dbReference type="NCBI Taxonomy" id="27915"/>
    <lineage>
        <taxon>Eukaryota</taxon>
        <taxon>Metazoa</taxon>
        <taxon>Spiralia</taxon>
        <taxon>Lophotrochozoa</taxon>
        <taxon>Annelida</taxon>
        <taxon>Polychaeta</taxon>
        <taxon>Sedentaria</taxon>
        <taxon>Canalipalpata</taxon>
        <taxon>Sabellida</taxon>
        <taxon>Siboglinidae</taxon>
        <taxon>Ridgeia</taxon>
    </lineage>
</organism>
<feature type="transmembrane region" description="Helical" evidence="5">
    <location>
        <begin position="180"/>
        <end position="201"/>
    </location>
</feature>
<feature type="transmembrane region" description="Helical" evidence="5">
    <location>
        <begin position="61"/>
        <end position="82"/>
    </location>
</feature>
<feature type="domain" description="G-protein coupled receptors family 2 profile 2" evidence="6">
    <location>
        <begin position="1"/>
        <end position="228"/>
    </location>
</feature>
<comment type="subcellular location">
    <subcellularLocation>
        <location evidence="1">Membrane</location>
        <topology evidence="1">Multi-pass membrane protein</topology>
    </subcellularLocation>
</comment>
<feature type="transmembrane region" description="Helical" evidence="5">
    <location>
        <begin position="207"/>
        <end position="227"/>
    </location>
</feature>
<accession>A0AAD9UHI4</accession>
<dbReference type="Pfam" id="PF00002">
    <property type="entry name" value="7tm_2"/>
    <property type="match status" value="1"/>
</dbReference>
<dbReference type="PROSITE" id="PS50261">
    <property type="entry name" value="G_PROTEIN_RECEP_F2_4"/>
    <property type="match status" value="1"/>
</dbReference>
<dbReference type="GO" id="GO:0005886">
    <property type="term" value="C:plasma membrane"/>
    <property type="evidence" value="ECO:0007669"/>
    <property type="project" value="TreeGrafter"/>
</dbReference>
<name>A0AAD9UHI4_RIDPI</name>
<evidence type="ECO:0000259" key="6">
    <source>
        <dbReference type="PROSITE" id="PS50261"/>
    </source>
</evidence>
<keyword evidence="3 5" id="KW-1133">Transmembrane helix</keyword>
<dbReference type="GO" id="GO:0007189">
    <property type="term" value="P:adenylate cyclase-activating G protein-coupled receptor signaling pathway"/>
    <property type="evidence" value="ECO:0007669"/>
    <property type="project" value="TreeGrafter"/>
</dbReference>
<protein>
    <recommendedName>
        <fullName evidence="6">G-protein coupled receptors family 2 profile 2 domain-containing protein</fullName>
    </recommendedName>
</protein>
<evidence type="ECO:0000313" key="7">
    <source>
        <dbReference type="EMBL" id="KAK2189699.1"/>
    </source>
</evidence>
<feature type="transmembrane region" description="Helical" evidence="5">
    <location>
        <begin position="133"/>
        <end position="155"/>
    </location>
</feature>
<evidence type="ECO:0000256" key="5">
    <source>
        <dbReference type="SAM" id="Phobius"/>
    </source>
</evidence>
<dbReference type="InterPro" id="IPR000832">
    <property type="entry name" value="GPCR_2_secretin-like"/>
</dbReference>
<evidence type="ECO:0000256" key="3">
    <source>
        <dbReference type="ARBA" id="ARBA00022989"/>
    </source>
</evidence>
<dbReference type="PANTHER" id="PTHR12011:SF470">
    <property type="entry name" value="ADHESION G PROTEIN-COUPLED RECEPTOR L2-LIKE"/>
    <property type="match status" value="1"/>
</dbReference>
<dbReference type="GO" id="GO:0007166">
    <property type="term" value="P:cell surface receptor signaling pathway"/>
    <property type="evidence" value="ECO:0007669"/>
    <property type="project" value="InterPro"/>
</dbReference>
<dbReference type="InterPro" id="IPR017981">
    <property type="entry name" value="GPCR_2-like_7TM"/>
</dbReference>
<dbReference type="EMBL" id="JAODUO010000099">
    <property type="protein sequence ID" value="KAK2189699.1"/>
    <property type="molecule type" value="Genomic_DNA"/>
</dbReference>
<feature type="transmembrane region" description="Helical" evidence="5">
    <location>
        <begin position="38"/>
        <end position="54"/>
    </location>
</feature>
<dbReference type="GO" id="GO:0004930">
    <property type="term" value="F:G protein-coupled receptor activity"/>
    <property type="evidence" value="ECO:0007669"/>
    <property type="project" value="InterPro"/>
</dbReference>
<reference evidence="7" key="1">
    <citation type="journal article" date="2023" name="Mol. Biol. Evol.">
        <title>Third-Generation Sequencing Reveals the Adaptive Role of the Epigenome in Three Deep-Sea Polychaetes.</title>
        <authorList>
            <person name="Perez M."/>
            <person name="Aroh O."/>
            <person name="Sun Y."/>
            <person name="Lan Y."/>
            <person name="Juniper S.K."/>
            <person name="Young C.R."/>
            <person name="Angers B."/>
            <person name="Qian P.Y."/>
        </authorList>
    </citation>
    <scope>NUCLEOTIDE SEQUENCE</scope>
    <source>
        <strain evidence="7">R07B-5</strain>
    </source>
</reference>
<keyword evidence="4 5" id="KW-0472">Membrane</keyword>
<dbReference type="PANTHER" id="PTHR12011">
    <property type="entry name" value="ADHESION G-PROTEIN COUPLED RECEPTOR"/>
    <property type="match status" value="1"/>
</dbReference>
<sequence>MNMASYVGCSVSALLCLFSIIMLVYLRTSSQTASIHKNFAVAIVCSQLSFMIGINRFQHKLLCHAFAVCLHYFFLAAFQWLLNAAFNLYIVITYAVHSHGEQTDGGSQYRYYVLGWGQSPATSATCWIAWQHVWLFIGPAIGLCIVTLLVLIFTAKEHYESSYSKNETTNNMILIHSKALWTQTILLSLCWSFAFISVMMHDDIVKLLYALFNILQGAFFLVFYFLLNDEVGTSD</sequence>
<dbReference type="Proteomes" id="UP001209878">
    <property type="component" value="Unassembled WGS sequence"/>
</dbReference>
<keyword evidence="2 5" id="KW-0812">Transmembrane</keyword>